<name>A0A561T5R3_9PSEU</name>
<protein>
    <submittedName>
        <fullName evidence="2">Uncharacterized protein</fullName>
    </submittedName>
</protein>
<reference evidence="2 3" key="1">
    <citation type="submission" date="2019-06" db="EMBL/GenBank/DDBJ databases">
        <title>Sequencing the genomes of 1000 actinobacteria strains.</title>
        <authorList>
            <person name="Klenk H.-P."/>
        </authorList>
    </citation>
    <scope>NUCLEOTIDE SEQUENCE [LARGE SCALE GENOMIC DNA]</scope>
    <source>
        <strain evidence="2 3">DSM 45671</strain>
    </source>
</reference>
<feature type="transmembrane region" description="Helical" evidence="1">
    <location>
        <begin position="42"/>
        <end position="62"/>
    </location>
</feature>
<feature type="transmembrane region" description="Helical" evidence="1">
    <location>
        <begin position="219"/>
        <end position="239"/>
    </location>
</feature>
<keyword evidence="1" id="KW-0472">Membrane</keyword>
<feature type="transmembrane region" description="Helical" evidence="1">
    <location>
        <begin position="193"/>
        <end position="212"/>
    </location>
</feature>
<accession>A0A561T5R3</accession>
<dbReference type="EMBL" id="VIWU01000001">
    <property type="protein sequence ID" value="TWF82445.1"/>
    <property type="molecule type" value="Genomic_DNA"/>
</dbReference>
<feature type="transmembrane region" description="Helical" evidence="1">
    <location>
        <begin position="259"/>
        <end position="280"/>
    </location>
</feature>
<feature type="transmembrane region" description="Helical" evidence="1">
    <location>
        <begin position="74"/>
        <end position="98"/>
    </location>
</feature>
<dbReference type="Proteomes" id="UP000321261">
    <property type="component" value="Unassembled WGS sequence"/>
</dbReference>
<feature type="transmembrane region" description="Helical" evidence="1">
    <location>
        <begin position="159"/>
        <end position="181"/>
    </location>
</feature>
<sequence>MRALGWLAAAGTVPYLTLKLLWLSGSTAGVTEPGFLADPTVVVANAVTFGMDLVVIGLALALTHEWGDRLPAWLLLLPAWVGTGFLVPMVVAVMPATALQYATDAPDATWFEPWLQPLVYGGFAWQGVFLVAAFVAHAVRRWSDTVTTVAPPSPALVPLLRVIVAGGCVMAAASAGLHLLVGLTAGSALTLGVQAADAALAVAGAAGVVALVRGRPQSRWAVVAAAWTGSAAMFSWGLYTVVVRMAGGGFTTYGPAAGTAQVAGLLGGFALAVAGMLALVGTGERRRG</sequence>
<feature type="transmembrane region" description="Helical" evidence="1">
    <location>
        <begin position="118"/>
        <end position="139"/>
    </location>
</feature>
<gene>
    <name evidence="2" type="ORF">FHX44_118394</name>
</gene>
<evidence type="ECO:0000256" key="1">
    <source>
        <dbReference type="SAM" id="Phobius"/>
    </source>
</evidence>
<evidence type="ECO:0000313" key="3">
    <source>
        <dbReference type="Proteomes" id="UP000321261"/>
    </source>
</evidence>
<evidence type="ECO:0000313" key="2">
    <source>
        <dbReference type="EMBL" id="TWF82445.1"/>
    </source>
</evidence>
<organism evidence="2 3">
    <name type="scientific">Pseudonocardia hierapolitana</name>
    <dbReference type="NCBI Taxonomy" id="1128676"/>
    <lineage>
        <taxon>Bacteria</taxon>
        <taxon>Bacillati</taxon>
        <taxon>Actinomycetota</taxon>
        <taxon>Actinomycetes</taxon>
        <taxon>Pseudonocardiales</taxon>
        <taxon>Pseudonocardiaceae</taxon>
        <taxon>Pseudonocardia</taxon>
    </lineage>
</organism>
<proteinExistence type="predicted"/>
<dbReference type="AlphaFoldDB" id="A0A561T5R3"/>
<keyword evidence="1" id="KW-1133">Transmembrane helix</keyword>
<keyword evidence="1" id="KW-0812">Transmembrane</keyword>
<comment type="caution">
    <text evidence="2">The sequence shown here is derived from an EMBL/GenBank/DDBJ whole genome shotgun (WGS) entry which is preliminary data.</text>
</comment>
<keyword evidence="3" id="KW-1185">Reference proteome</keyword>